<dbReference type="Pfam" id="PF00990">
    <property type="entry name" value="GGDEF"/>
    <property type="match status" value="1"/>
</dbReference>
<keyword evidence="3" id="KW-0614">Plasmid</keyword>
<protein>
    <recommendedName>
        <fullName evidence="2">GGDEF domain-containing protein</fullName>
    </recommendedName>
</protein>
<sequence>MRVRMTSGAKDRPSPPGAVPDHRLLDLLALISVAFHTFTTLEVARGPDTGLLHANLAGLLASLLIWGANHHAALRARVPVMFVGLIGAWTLRALLLAAHLRQGLDQWMTLTVVMMALAAFTFVPYRQARWLNALVMGLYGLMYVLSGETEVALLVLVLLIMALGAYLALHGHPIQQTRVWNARLERQVRHDELTGALSRRFMDEQLASLMQEPGRRGVLLVLDLDHFKAVNDGFGHQVGDRALKAAARLMQDCLRDGDLVGRWGGEEFMILLPGQGLETGVTVAGRILERFRTARLAGIPPMTVSIGVAAVSEARSREDLVRLADRRLYAAKEAGRDQAVHACDG</sequence>
<dbReference type="CDD" id="cd01949">
    <property type="entry name" value="GGDEF"/>
    <property type="match status" value="1"/>
</dbReference>
<feature type="transmembrane region" description="Helical" evidence="1">
    <location>
        <begin position="106"/>
        <end position="123"/>
    </location>
</feature>
<dbReference type="InterPro" id="IPR050469">
    <property type="entry name" value="Diguanylate_Cyclase"/>
</dbReference>
<dbReference type="GO" id="GO:0005886">
    <property type="term" value="C:plasma membrane"/>
    <property type="evidence" value="ECO:0007669"/>
    <property type="project" value="TreeGrafter"/>
</dbReference>
<reference evidence="3 4" key="1">
    <citation type="submission" date="2017-05" db="EMBL/GenBank/DDBJ databases">
        <title>The complete genome sequence of Deinococcus ficus isolated from the rhizosphere of the Ficus religiosa L. in Taiwan.</title>
        <authorList>
            <person name="Wu K.-M."/>
            <person name="Liao T.-L."/>
            <person name="Liu Y.-M."/>
            <person name="Young C.-C."/>
            <person name="Tsai S.-F."/>
        </authorList>
    </citation>
    <scope>NUCLEOTIDE SEQUENCE [LARGE SCALE GENOMIC DNA]</scope>
    <source>
        <strain evidence="3 4">CC-FR2-10</strain>
        <plasmid evidence="4">pdfi2</plasmid>
    </source>
</reference>
<dbReference type="InterPro" id="IPR043128">
    <property type="entry name" value="Rev_trsase/Diguanyl_cyclase"/>
</dbReference>
<dbReference type="GO" id="GO:1902201">
    <property type="term" value="P:negative regulation of bacterial-type flagellum-dependent cell motility"/>
    <property type="evidence" value="ECO:0007669"/>
    <property type="project" value="TreeGrafter"/>
</dbReference>
<dbReference type="Gene3D" id="3.30.70.270">
    <property type="match status" value="1"/>
</dbReference>
<gene>
    <name evidence="3" type="ORF">DFI_16590</name>
</gene>
<geneLocation type="plasmid" evidence="4">
    <name>pdfi2</name>
</geneLocation>
<dbReference type="SUPFAM" id="SSF55073">
    <property type="entry name" value="Nucleotide cyclase"/>
    <property type="match status" value="1"/>
</dbReference>
<keyword evidence="1" id="KW-0472">Membrane</keyword>
<feature type="transmembrane region" description="Helical" evidence="1">
    <location>
        <begin position="80"/>
        <end position="100"/>
    </location>
</feature>
<dbReference type="STRING" id="317577.GCA_000419625_03381"/>
<dbReference type="FunFam" id="3.30.70.270:FF:000001">
    <property type="entry name" value="Diguanylate cyclase domain protein"/>
    <property type="match status" value="1"/>
</dbReference>
<dbReference type="InterPro" id="IPR000160">
    <property type="entry name" value="GGDEF_dom"/>
</dbReference>
<dbReference type="InterPro" id="IPR029787">
    <property type="entry name" value="Nucleotide_cyclase"/>
</dbReference>
<organism evidence="3 4">
    <name type="scientific">Deinococcus ficus</name>
    <dbReference type="NCBI Taxonomy" id="317577"/>
    <lineage>
        <taxon>Bacteria</taxon>
        <taxon>Thermotogati</taxon>
        <taxon>Deinococcota</taxon>
        <taxon>Deinococci</taxon>
        <taxon>Deinococcales</taxon>
        <taxon>Deinococcaceae</taxon>
        <taxon>Deinococcus</taxon>
    </lineage>
</organism>
<dbReference type="PANTHER" id="PTHR45138:SF24">
    <property type="entry name" value="DIGUANYLATE CYCLASE DGCC-RELATED"/>
    <property type="match status" value="1"/>
</dbReference>
<name>A0A221T1P3_9DEIO</name>
<evidence type="ECO:0000259" key="2">
    <source>
        <dbReference type="PROSITE" id="PS50887"/>
    </source>
</evidence>
<evidence type="ECO:0000256" key="1">
    <source>
        <dbReference type="SAM" id="Phobius"/>
    </source>
</evidence>
<dbReference type="EMBL" id="CP021083">
    <property type="protein sequence ID" value="ASN82812.1"/>
    <property type="molecule type" value="Genomic_DNA"/>
</dbReference>
<dbReference type="PROSITE" id="PS50887">
    <property type="entry name" value="GGDEF"/>
    <property type="match status" value="1"/>
</dbReference>
<accession>A0A221T1P3</accession>
<dbReference type="NCBIfam" id="TIGR00254">
    <property type="entry name" value="GGDEF"/>
    <property type="match status" value="1"/>
</dbReference>
<keyword evidence="1" id="KW-0812">Transmembrane</keyword>
<feature type="domain" description="GGDEF" evidence="2">
    <location>
        <begin position="215"/>
        <end position="344"/>
    </location>
</feature>
<evidence type="ECO:0000313" key="3">
    <source>
        <dbReference type="EMBL" id="ASN82812.1"/>
    </source>
</evidence>
<dbReference type="SMART" id="SM00267">
    <property type="entry name" value="GGDEF"/>
    <property type="match status" value="1"/>
</dbReference>
<dbReference type="KEGG" id="dfc:DFI_16590"/>
<evidence type="ECO:0000313" key="4">
    <source>
        <dbReference type="Proteomes" id="UP000259030"/>
    </source>
</evidence>
<dbReference type="GO" id="GO:0043709">
    <property type="term" value="P:cell adhesion involved in single-species biofilm formation"/>
    <property type="evidence" value="ECO:0007669"/>
    <property type="project" value="TreeGrafter"/>
</dbReference>
<dbReference type="AlphaFoldDB" id="A0A221T1P3"/>
<dbReference type="PANTHER" id="PTHR45138">
    <property type="entry name" value="REGULATORY COMPONENTS OF SENSORY TRANSDUCTION SYSTEM"/>
    <property type="match status" value="1"/>
</dbReference>
<dbReference type="GO" id="GO:0052621">
    <property type="term" value="F:diguanylate cyclase activity"/>
    <property type="evidence" value="ECO:0007669"/>
    <property type="project" value="TreeGrafter"/>
</dbReference>
<feature type="transmembrane region" description="Helical" evidence="1">
    <location>
        <begin position="151"/>
        <end position="169"/>
    </location>
</feature>
<dbReference type="Proteomes" id="UP000259030">
    <property type="component" value="Plasmid pDFI2"/>
</dbReference>
<keyword evidence="1" id="KW-1133">Transmembrane helix</keyword>
<keyword evidence="4" id="KW-1185">Reference proteome</keyword>
<proteinExistence type="predicted"/>
<feature type="transmembrane region" description="Helical" evidence="1">
    <location>
        <begin position="130"/>
        <end position="145"/>
    </location>
</feature>